<reference evidence="2" key="1">
    <citation type="journal article" date="2017" name="Mycologia">
        <title>Fusarium algeriense, sp. nov., a novel toxigenic crown rot pathogen of durum wheat from Algeria is nested in the Fusarium burgessii species complex.</title>
        <authorList>
            <person name="Laraba I."/>
            <person name="Keddad A."/>
            <person name="Boureghda H."/>
            <person name="Abdallah N."/>
            <person name="Vaughan M.M."/>
            <person name="Proctor R.H."/>
            <person name="Busman M."/>
            <person name="O'Donnell K."/>
        </authorList>
    </citation>
    <scope>NUCLEOTIDE SEQUENCE</scope>
    <source>
        <strain evidence="2">NRRL 25174</strain>
    </source>
</reference>
<dbReference type="Proteomes" id="UP000730481">
    <property type="component" value="Unassembled WGS sequence"/>
</dbReference>
<keyword evidence="1" id="KW-0175">Coiled coil</keyword>
<gene>
    <name evidence="2" type="ORF">FBEOM_8696</name>
</gene>
<proteinExistence type="predicted"/>
<accession>A0A9P5AEU6</accession>
<organism evidence="2 3">
    <name type="scientific">Fusarium beomiforme</name>
    <dbReference type="NCBI Taxonomy" id="44412"/>
    <lineage>
        <taxon>Eukaryota</taxon>
        <taxon>Fungi</taxon>
        <taxon>Dikarya</taxon>
        <taxon>Ascomycota</taxon>
        <taxon>Pezizomycotina</taxon>
        <taxon>Sordariomycetes</taxon>
        <taxon>Hypocreomycetidae</taxon>
        <taxon>Hypocreales</taxon>
        <taxon>Nectriaceae</taxon>
        <taxon>Fusarium</taxon>
        <taxon>Fusarium burgessii species complex</taxon>
    </lineage>
</organism>
<evidence type="ECO:0000313" key="3">
    <source>
        <dbReference type="Proteomes" id="UP000730481"/>
    </source>
</evidence>
<dbReference type="AlphaFoldDB" id="A0A9P5AEU6"/>
<protein>
    <submittedName>
        <fullName evidence="2">Uncharacterized protein</fullName>
    </submittedName>
</protein>
<keyword evidence="3" id="KW-1185">Reference proteome</keyword>
<sequence>MSLQQRGVSYYAGEYQRTLQRAEENREHIEKLIQNREQEIQEEFQRATQREIEIRGQLEQEYAKFTRLEEKEKEVCRNVQYYSFIASLLRLGPGGLNVLLHKMSWHGIDIITEVKNSQTPMPDHGMII</sequence>
<evidence type="ECO:0000313" key="2">
    <source>
        <dbReference type="EMBL" id="KAF4337419.1"/>
    </source>
</evidence>
<name>A0A9P5AEU6_9HYPO</name>
<feature type="coiled-coil region" evidence="1">
    <location>
        <begin position="12"/>
        <end position="46"/>
    </location>
</feature>
<dbReference type="EMBL" id="PVQB02000418">
    <property type="protein sequence ID" value="KAF4337419.1"/>
    <property type="molecule type" value="Genomic_DNA"/>
</dbReference>
<comment type="caution">
    <text evidence="2">The sequence shown here is derived from an EMBL/GenBank/DDBJ whole genome shotgun (WGS) entry which is preliminary data.</text>
</comment>
<evidence type="ECO:0000256" key="1">
    <source>
        <dbReference type="SAM" id="Coils"/>
    </source>
</evidence>
<dbReference type="OrthoDB" id="5100174at2759"/>
<reference evidence="2" key="2">
    <citation type="submission" date="2020-02" db="EMBL/GenBank/DDBJ databases">
        <title>Identification and distribution of gene clusters putatively required for synthesis of sphingolipid metabolism inhibitors in phylogenetically diverse species of the filamentous fungus Fusarium.</title>
        <authorList>
            <person name="Kim H.-S."/>
            <person name="Busman M."/>
            <person name="Brown D.W."/>
            <person name="Divon H."/>
            <person name="Uhlig S."/>
            <person name="Proctor R.H."/>
        </authorList>
    </citation>
    <scope>NUCLEOTIDE SEQUENCE</scope>
    <source>
        <strain evidence="2">NRRL 25174</strain>
    </source>
</reference>